<dbReference type="eggNOG" id="KOG2348">
    <property type="taxonomic scope" value="Eukaryota"/>
</dbReference>
<dbReference type="InterPro" id="IPR038377">
    <property type="entry name" value="Na/Glc_symporter_sf"/>
</dbReference>
<feature type="transmembrane region" description="Helical" evidence="7">
    <location>
        <begin position="590"/>
        <end position="610"/>
    </location>
</feature>
<keyword evidence="6 7" id="KW-0472">Membrane</keyword>
<keyword evidence="5 7" id="KW-1133">Transmembrane helix</keyword>
<feature type="transmembrane region" description="Helical" evidence="7">
    <location>
        <begin position="85"/>
        <end position="109"/>
    </location>
</feature>
<dbReference type="GeneID" id="17254762"/>
<dbReference type="GO" id="GO:0005886">
    <property type="term" value="C:plasma membrane"/>
    <property type="evidence" value="ECO:0007669"/>
    <property type="project" value="TreeGrafter"/>
</dbReference>
<feature type="transmembrane region" description="Helical" evidence="7">
    <location>
        <begin position="411"/>
        <end position="436"/>
    </location>
</feature>
<feature type="transmembrane region" description="Helical" evidence="7">
    <location>
        <begin position="456"/>
        <end position="481"/>
    </location>
</feature>
<dbReference type="AlphaFoldDB" id="A0A0D3IBN8"/>
<accession>A0A0D3IBN8</accession>
<dbReference type="PROSITE" id="PS50283">
    <property type="entry name" value="NA_SOLUT_SYMP_3"/>
    <property type="match status" value="1"/>
</dbReference>
<feature type="transmembrane region" description="Helical" evidence="7">
    <location>
        <begin position="750"/>
        <end position="768"/>
    </location>
</feature>
<dbReference type="EnsemblProtists" id="EOD08673">
    <property type="protein sequence ID" value="EOD08673"/>
    <property type="gene ID" value="EMIHUDRAFT_217311"/>
</dbReference>
<evidence type="ECO:0000256" key="3">
    <source>
        <dbReference type="ARBA" id="ARBA00022448"/>
    </source>
</evidence>
<keyword evidence="9" id="KW-1185">Reference proteome</keyword>
<organism evidence="8 9">
    <name type="scientific">Emiliania huxleyi (strain CCMP1516)</name>
    <dbReference type="NCBI Taxonomy" id="280463"/>
    <lineage>
        <taxon>Eukaryota</taxon>
        <taxon>Haptista</taxon>
        <taxon>Haptophyta</taxon>
        <taxon>Prymnesiophyceae</taxon>
        <taxon>Isochrysidales</taxon>
        <taxon>Noelaerhabdaceae</taxon>
        <taxon>Emiliania</taxon>
    </lineage>
</organism>
<evidence type="ECO:0000256" key="2">
    <source>
        <dbReference type="ARBA" id="ARBA00006434"/>
    </source>
</evidence>
<feature type="transmembrane region" description="Helical" evidence="7">
    <location>
        <begin position="774"/>
        <end position="797"/>
    </location>
</feature>
<dbReference type="InterPro" id="IPR001734">
    <property type="entry name" value="Na/solute_symporter"/>
</dbReference>
<keyword evidence="4 7" id="KW-0812">Transmembrane</keyword>
<feature type="transmembrane region" description="Helical" evidence="7">
    <location>
        <begin position="170"/>
        <end position="191"/>
    </location>
</feature>
<feature type="transmembrane region" description="Helical" evidence="7">
    <location>
        <begin position="230"/>
        <end position="253"/>
    </location>
</feature>
<sequence length="818" mass="87165">MACQARLLNGGPYIPYVPEDTCRAWCDLATSLGISDIDVCSIDWMAPVNWRAIAGDDKGEYTTGYKGDHDQHNGGNFTGAFMPLWAGYLLVCGFGIMFSIITSIMTYGGLVLSSENFNTAGRNIKTGPFWYAAGATIQILLFGILAIEIKKKAPNMHTFLEMVDIRWGKAAHLTFLFFGISTNLIVTGMLLQGGSAVMTACSGMHPVAANFLIPLGVVLYTWFGGLKATFLASYIHTAVIMICLVVFITYVYAVPGDYECDALNGLCTSGYKSAECTEDHTKQCEALGSASILWERLAFLTALPRMGAATPEGGLKGAVGTNVVNMRTDCFFSNGTKCSTGSDYSVFDSGMPATIKCGCPDATPWLAGESVGCATGYNSATDTYSFDHPAGCYHDGDYHHGPVCDNRGGSFITMLSMDGLMFGIINIVGNFGTVFVDQSYWQSAIAARPSAAHKGYLLGGMVWFTIPMALATALGLSSLALNVKMPSSEAGAGLAPPAAAIVLLGKGGGIMIVLMLFMAITSTGSAECIAVGSLLAYDVYRKYVKPDCTGAELLKMTRYGVIFYGCVSGCFGTCLYAAGLSDDRFGLGWVYNFMGTMIGSAVWPVAACILMPRMTAAGAITGAWGGMILAIVAWIATAATRCSNGMDPDDECAGADSFDCDTGTLDIGTLGNLKAQLAGSLTALGASFILSELVTAIQLSTGAAKLFDWEIMKGIKRVELDKDLGVPDEEMSDEFLGPAQKYIFKYGMGYTIFLIFIWPLAVITWGVFTKSMYVLWASVVFMWGYAAAFAICVVPIWESWDTISAVLTCKKTTVKADA</sequence>
<dbReference type="Pfam" id="PF00474">
    <property type="entry name" value="SSF"/>
    <property type="match status" value="2"/>
</dbReference>
<dbReference type="Gene3D" id="1.20.1730.10">
    <property type="entry name" value="Sodium/glucose cotransporter"/>
    <property type="match status" value="2"/>
</dbReference>
<dbReference type="KEGG" id="ehx:EMIHUDRAFT_217311"/>
<feature type="transmembrane region" description="Helical" evidence="7">
    <location>
        <begin position="129"/>
        <end position="149"/>
    </location>
</feature>
<proteinExistence type="inferred from homology"/>
<comment type="similarity">
    <text evidence="2">Belongs to the sodium:solute symporter (SSF) (TC 2.A.21) family.</text>
</comment>
<evidence type="ECO:0000313" key="8">
    <source>
        <dbReference type="EnsemblProtists" id="EOD08673"/>
    </source>
</evidence>
<evidence type="ECO:0008006" key="10">
    <source>
        <dbReference type="Google" id="ProtNLM"/>
    </source>
</evidence>
<name>A0A0D3IBN8_EMIH1</name>
<dbReference type="HOGENOM" id="CLU_010778_2_1_1"/>
<evidence type="ECO:0000256" key="5">
    <source>
        <dbReference type="ARBA" id="ARBA00022989"/>
    </source>
</evidence>
<dbReference type="GO" id="GO:0015204">
    <property type="term" value="F:urea transmembrane transporter activity"/>
    <property type="evidence" value="ECO:0007669"/>
    <property type="project" value="InterPro"/>
</dbReference>
<evidence type="ECO:0000313" key="9">
    <source>
        <dbReference type="Proteomes" id="UP000013827"/>
    </source>
</evidence>
<evidence type="ECO:0000256" key="1">
    <source>
        <dbReference type="ARBA" id="ARBA00004141"/>
    </source>
</evidence>
<dbReference type="RefSeq" id="XP_005761102.1">
    <property type="nucleotide sequence ID" value="XM_005761045.1"/>
</dbReference>
<dbReference type="InterPro" id="IPR031155">
    <property type="entry name" value="DUR"/>
</dbReference>
<dbReference type="PaxDb" id="2903-EOD08673"/>
<keyword evidence="3" id="KW-0813">Transport</keyword>
<dbReference type="STRING" id="2903.R1BFZ3"/>
<dbReference type="PANTHER" id="PTHR46154">
    <property type="match status" value="1"/>
</dbReference>
<reference evidence="9" key="1">
    <citation type="journal article" date="2013" name="Nature">
        <title>Pan genome of the phytoplankton Emiliania underpins its global distribution.</title>
        <authorList>
            <person name="Read B.A."/>
            <person name="Kegel J."/>
            <person name="Klute M.J."/>
            <person name="Kuo A."/>
            <person name="Lefebvre S.C."/>
            <person name="Maumus F."/>
            <person name="Mayer C."/>
            <person name="Miller J."/>
            <person name="Monier A."/>
            <person name="Salamov A."/>
            <person name="Young J."/>
            <person name="Aguilar M."/>
            <person name="Claverie J.M."/>
            <person name="Frickenhaus S."/>
            <person name="Gonzalez K."/>
            <person name="Herman E.K."/>
            <person name="Lin Y.C."/>
            <person name="Napier J."/>
            <person name="Ogata H."/>
            <person name="Sarno A.F."/>
            <person name="Shmutz J."/>
            <person name="Schroeder D."/>
            <person name="de Vargas C."/>
            <person name="Verret F."/>
            <person name="von Dassow P."/>
            <person name="Valentin K."/>
            <person name="Van de Peer Y."/>
            <person name="Wheeler G."/>
            <person name="Dacks J.B."/>
            <person name="Delwiche C.F."/>
            <person name="Dyhrman S.T."/>
            <person name="Glockner G."/>
            <person name="John U."/>
            <person name="Richards T."/>
            <person name="Worden A.Z."/>
            <person name="Zhang X."/>
            <person name="Grigoriev I.V."/>
            <person name="Allen A.E."/>
            <person name="Bidle K."/>
            <person name="Borodovsky M."/>
            <person name="Bowler C."/>
            <person name="Brownlee C."/>
            <person name="Cock J.M."/>
            <person name="Elias M."/>
            <person name="Gladyshev V.N."/>
            <person name="Groth M."/>
            <person name="Guda C."/>
            <person name="Hadaegh A."/>
            <person name="Iglesias-Rodriguez M.D."/>
            <person name="Jenkins J."/>
            <person name="Jones B.M."/>
            <person name="Lawson T."/>
            <person name="Leese F."/>
            <person name="Lindquist E."/>
            <person name="Lobanov A."/>
            <person name="Lomsadze A."/>
            <person name="Malik S.B."/>
            <person name="Marsh M.E."/>
            <person name="Mackinder L."/>
            <person name="Mock T."/>
            <person name="Mueller-Roeber B."/>
            <person name="Pagarete A."/>
            <person name="Parker M."/>
            <person name="Probert I."/>
            <person name="Quesneville H."/>
            <person name="Raines C."/>
            <person name="Rensing S.A."/>
            <person name="Riano-Pachon D.M."/>
            <person name="Richier S."/>
            <person name="Rokitta S."/>
            <person name="Shiraiwa Y."/>
            <person name="Soanes D.M."/>
            <person name="van der Giezen M."/>
            <person name="Wahlund T.M."/>
            <person name="Williams B."/>
            <person name="Wilson W."/>
            <person name="Wolfe G."/>
            <person name="Wurch L.L."/>
        </authorList>
    </citation>
    <scope>NUCLEOTIDE SEQUENCE</scope>
</reference>
<evidence type="ECO:0000256" key="4">
    <source>
        <dbReference type="ARBA" id="ARBA00022692"/>
    </source>
</evidence>
<feature type="transmembrane region" description="Helical" evidence="7">
    <location>
        <begin position="617"/>
        <end position="636"/>
    </location>
</feature>
<dbReference type="Proteomes" id="UP000013827">
    <property type="component" value="Unassembled WGS sequence"/>
</dbReference>
<comment type="subcellular location">
    <subcellularLocation>
        <location evidence="1">Membrane</location>
        <topology evidence="1">Multi-pass membrane protein</topology>
    </subcellularLocation>
</comment>
<feature type="transmembrane region" description="Helical" evidence="7">
    <location>
        <begin position="558"/>
        <end position="578"/>
    </location>
</feature>
<dbReference type="PANTHER" id="PTHR46154:SF4">
    <property type="entry name" value="UREA ACTIVE TRANSPORTER"/>
    <property type="match status" value="1"/>
</dbReference>
<evidence type="ECO:0000256" key="7">
    <source>
        <dbReference type="SAM" id="Phobius"/>
    </source>
</evidence>
<evidence type="ECO:0000256" key="6">
    <source>
        <dbReference type="ARBA" id="ARBA00023136"/>
    </source>
</evidence>
<dbReference type="CDD" id="cd11476">
    <property type="entry name" value="SLC5sbd_DUR3"/>
    <property type="match status" value="1"/>
</dbReference>
<feature type="transmembrane region" description="Helical" evidence="7">
    <location>
        <begin position="203"/>
        <end position="223"/>
    </location>
</feature>
<reference evidence="8" key="2">
    <citation type="submission" date="2024-10" db="UniProtKB">
        <authorList>
            <consortium name="EnsemblProtists"/>
        </authorList>
    </citation>
    <scope>IDENTIFICATION</scope>
</reference>
<protein>
    <recommendedName>
        <fullName evidence="10">Urea transporter</fullName>
    </recommendedName>
</protein>